<sequence length="93" mass="9742">MILAKRRRYAAVVFISWSRSAHHTRIATNTGCLRSATAVAVPVPLASSARCTTRGAVLASPMTGGPCGPAISTNGAAFRGEGRLRCARQLFGQ</sequence>
<organism evidence="1 2">
    <name type="scientific">Phytophthora fragariae</name>
    <dbReference type="NCBI Taxonomy" id="53985"/>
    <lineage>
        <taxon>Eukaryota</taxon>
        <taxon>Sar</taxon>
        <taxon>Stramenopiles</taxon>
        <taxon>Oomycota</taxon>
        <taxon>Peronosporomycetes</taxon>
        <taxon>Peronosporales</taxon>
        <taxon>Peronosporaceae</taxon>
        <taxon>Phytophthora</taxon>
    </lineage>
</organism>
<dbReference type="EMBL" id="QXFX01000799">
    <property type="protein sequence ID" value="KAE9103928.1"/>
    <property type="molecule type" value="Genomic_DNA"/>
</dbReference>
<name>A0A6G0L0B7_9STRA</name>
<gene>
    <name evidence="1" type="ORF">PF010_g13564</name>
</gene>
<proteinExistence type="predicted"/>
<evidence type="ECO:0000313" key="1">
    <source>
        <dbReference type="EMBL" id="KAE9103928.1"/>
    </source>
</evidence>
<accession>A0A6G0L0B7</accession>
<dbReference type="Proteomes" id="UP000488956">
    <property type="component" value="Unassembled WGS sequence"/>
</dbReference>
<evidence type="ECO:0000313" key="2">
    <source>
        <dbReference type="Proteomes" id="UP000488956"/>
    </source>
</evidence>
<dbReference type="AlphaFoldDB" id="A0A6G0L0B7"/>
<reference evidence="1 2" key="1">
    <citation type="submission" date="2018-09" db="EMBL/GenBank/DDBJ databases">
        <title>Genomic investigation of the strawberry pathogen Phytophthora fragariae indicates pathogenicity is determined by transcriptional variation in three key races.</title>
        <authorList>
            <person name="Adams T.M."/>
            <person name="Armitage A.D."/>
            <person name="Sobczyk M.K."/>
            <person name="Bates H.J."/>
            <person name="Dunwell J.M."/>
            <person name="Nellist C.F."/>
            <person name="Harrison R.J."/>
        </authorList>
    </citation>
    <scope>NUCLEOTIDE SEQUENCE [LARGE SCALE GENOMIC DNA]</scope>
    <source>
        <strain evidence="1 2">ONT-3</strain>
    </source>
</reference>
<protein>
    <submittedName>
        <fullName evidence="1">Uncharacterized protein</fullName>
    </submittedName>
</protein>
<comment type="caution">
    <text evidence="1">The sequence shown here is derived from an EMBL/GenBank/DDBJ whole genome shotgun (WGS) entry which is preliminary data.</text>
</comment>